<protein>
    <submittedName>
        <fullName evidence="1">Uncharacterized protein</fullName>
    </submittedName>
</protein>
<accession>A0A8S5N1S5</accession>
<sequence length="121" mass="12814">MDVRAVLSVADEIEAAERDAVSEFVRCDGLDAVGAAYAAGGIDALDGGWAEQLRSACGAGTAACEMYDRLDMAAFGMSAYSIRVSDMLSALAQAVKAGTKDALREFEERWVVADVDDQRGR</sequence>
<organism evidence="1">
    <name type="scientific">Siphoviridae sp. ctiMX17</name>
    <dbReference type="NCBI Taxonomy" id="2826432"/>
    <lineage>
        <taxon>Viruses</taxon>
        <taxon>Duplodnaviria</taxon>
        <taxon>Heunggongvirae</taxon>
        <taxon>Uroviricota</taxon>
        <taxon>Caudoviricetes</taxon>
    </lineage>
</organism>
<reference evidence="1" key="1">
    <citation type="journal article" date="2021" name="Proc. Natl. Acad. Sci. U.S.A.">
        <title>A Catalog of Tens of Thousands of Viruses from Human Metagenomes Reveals Hidden Associations with Chronic Diseases.</title>
        <authorList>
            <person name="Tisza M.J."/>
            <person name="Buck C.B."/>
        </authorList>
    </citation>
    <scope>NUCLEOTIDE SEQUENCE</scope>
    <source>
        <strain evidence="1">CtiMX17</strain>
    </source>
</reference>
<name>A0A8S5N1S5_9CAUD</name>
<proteinExistence type="predicted"/>
<evidence type="ECO:0000313" key="1">
    <source>
        <dbReference type="EMBL" id="DAD88558.1"/>
    </source>
</evidence>
<dbReference type="EMBL" id="BK015042">
    <property type="protein sequence ID" value="DAD88558.1"/>
    <property type="molecule type" value="Genomic_DNA"/>
</dbReference>